<organism evidence="2 3">
    <name type="scientific">Gomphosphaeria aponina SAG 52.96 = DSM 107014</name>
    <dbReference type="NCBI Taxonomy" id="1521640"/>
    <lineage>
        <taxon>Bacteria</taxon>
        <taxon>Bacillati</taxon>
        <taxon>Cyanobacteriota</taxon>
        <taxon>Cyanophyceae</taxon>
        <taxon>Oscillatoriophycideae</taxon>
        <taxon>Chroococcales</taxon>
        <taxon>Gomphosphaeriaceae</taxon>
        <taxon>Gomphosphaeria</taxon>
    </lineage>
</organism>
<name>A0A941JQ69_9CHRO</name>
<evidence type="ECO:0000313" key="2">
    <source>
        <dbReference type="EMBL" id="MBR8828583.1"/>
    </source>
</evidence>
<comment type="caution">
    <text evidence="2">The sequence shown here is derived from an EMBL/GenBank/DDBJ whole genome shotgun (WGS) entry which is preliminary data.</text>
</comment>
<dbReference type="EMBL" id="JADQBC010000077">
    <property type="protein sequence ID" value="MBR8828583.1"/>
    <property type="molecule type" value="Genomic_DNA"/>
</dbReference>
<feature type="domain" description="SnoaL-like" evidence="1">
    <location>
        <begin position="12"/>
        <end position="111"/>
    </location>
</feature>
<dbReference type="InterPro" id="IPR032710">
    <property type="entry name" value="NTF2-like_dom_sf"/>
</dbReference>
<reference evidence="2" key="1">
    <citation type="submission" date="2021-02" db="EMBL/GenBank/DDBJ databases">
        <title>Metagenome analyses of Stigonema ocellatum DSM 106950, Chlorogloea purpurea SAG 13.99 and Gomphosphaeria aponina DSM 107014.</title>
        <authorList>
            <person name="Marter P."/>
            <person name="Huang S."/>
        </authorList>
    </citation>
    <scope>NUCLEOTIDE SEQUENCE</scope>
    <source>
        <strain evidence="2">JP213</strain>
    </source>
</reference>
<sequence length="128" mass="14263">MSKEIIEQLANEYLANIEAMKPEGWLEIFAEDGVIYDPVGNPPSKVHEDAQKFFGLLSSLFDKLELSKDNIFIAGNSAAIKWTMRVISKNGRHASTEGISVLEINDAGKIQQVSSYWDESDLMTQLKG</sequence>
<protein>
    <submittedName>
        <fullName evidence="2">Nuclear transport factor 2 family protein</fullName>
    </submittedName>
</protein>
<evidence type="ECO:0000313" key="3">
    <source>
        <dbReference type="Proteomes" id="UP000767446"/>
    </source>
</evidence>
<dbReference type="SUPFAM" id="SSF54427">
    <property type="entry name" value="NTF2-like"/>
    <property type="match status" value="1"/>
</dbReference>
<proteinExistence type="predicted"/>
<dbReference type="Pfam" id="PF12680">
    <property type="entry name" value="SnoaL_2"/>
    <property type="match status" value="1"/>
</dbReference>
<dbReference type="InterPro" id="IPR037401">
    <property type="entry name" value="SnoaL-like"/>
</dbReference>
<gene>
    <name evidence="2" type="ORF">DSM107014_11910</name>
</gene>
<accession>A0A941JQ69</accession>
<evidence type="ECO:0000259" key="1">
    <source>
        <dbReference type="Pfam" id="PF12680"/>
    </source>
</evidence>
<dbReference type="Proteomes" id="UP000767446">
    <property type="component" value="Unassembled WGS sequence"/>
</dbReference>
<dbReference type="AlphaFoldDB" id="A0A941JQ69"/>
<dbReference type="Gene3D" id="3.10.450.50">
    <property type="match status" value="1"/>
</dbReference>